<dbReference type="Gene3D" id="3.10.180.10">
    <property type="entry name" value="2,3-Dihydroxybiphenyl 1,2-Dioxygenase, domain 1"/>
    <property type="match status" value="1"/>
</dbReference>
<reference evidence="1" key="1">
    <citation type="journal article" date="2014" name="Int. J. Syst. Evol. Microbiol.">
        <title>Complete genome sequence of Corynebacterium casei LMG S-19264T (=DSM 44701T), isolated from a smear-ripened cheese.</title>
        <authorList>
            <consortium name="US DOE Joint Genome Institute (JGI-PGF)"/>
            <person name="Walter F."/>
            <person name="Albersmeier A."/>
            <person name="Kalinowski J."/>
            <person name="Ruckert C."/>
        </authorList>
    </citation>
    <scope>NUCLEOTIDE SEQUENCE</scope>
    <source>
        <strain evidence="1">JCM 4646</strain>
    </source>
</reference>
<evidence type="ECO:0000313" key="2">
    <source>
        <dbReference type="Proteomes" id="UP000617734"/>
    </source>
</evidence>
<dbReference type="AlphaFoldDB" id="A0A919L012"/>
<keyword evidence="2" id="KW-1185">Reference proteome</keyword>
<dbReference type="EMBL" id="BNBO01000034">
    <property type="protein sequence ID" value="GHH77771.1"/>
    <property type="molecule type" value="Genomic_DNA"/>
</dbReference>
<protein>
    <recommendedName>
        <fullName evidence="3">VOC domain-containing protein</fullName>
    </recommendedName>
</protein>
<accession>A0A919L012</accession>
<evidence type="ECO:0000313" key="1">
    <source>
        <dbReference type="EMBL" id="GHH77771.1"/>
    </source>
</evidence>
<dbReference type="Proteomes" id="UP000617734">
    <property type="component" value="Unassembled WGS sequence"/>
</dbReference>
<sequence length="273" mass="27786">MIAGVTHLTMESPLESGIALGAALGFGLDFVDRVELPAAFEAVEDEDHVLPLALLAAPSGIRLEVVDHGRTSGRRGAYEAIFRCPPPAGPPVAGREALREALRSEGSLTDPVCRAVAGPAGAAWFESGSGSGPDAASDTAAGGLAGLLCRVPDVPAEADFWSAFAKARWDSVRPDAAWGTLSSPLFPAACRLLLVPGDGTRPAHAMNDLGFPSIGVASTSIEADCARAVAAGATLRAEAVVTSVGGRPLRMALIETPGGAPVELLSVHRGAAR</sequence>
<gene>
    <name evidence="1" type="ORF">GCM10018781_51910</name>
</gene>
<dbReference type="SUPFAM" id="SSF54593">
    <property type="entry name" value="Glyoxalase/Bleomycin resistance protein/Dihydroxybiphenyl dioxygenase"/>
    <property type="match status" value="1"/>
</dbReference>
<dbReference type="GeneID" id="95355559"/>
<dbReference type="InterPro" id="IPR029068">
    <property type="entry name" value="Glyas_Bleomycin-R_OHBP_Dase"/>
</dbReference>
<evidence type="ECO:0008006" key="3">
    <source>
        <dbReference type="Google" id="ProtNLM"/>
    </source>
</evidence>
<comment type="caution">
    <text evidence="1">The sequence shown here is derived from an EMBL/GenBank/DDBJ whole genome shotgun (WGS) entry which is preliminary data.</text>
</comment>
<organism evidence="1 2">
    <name type="scientific">Kitasatospora indigofera</name>
    <dbReference type="NCBI Taxonomy" id="67307"/>
    <lineage>
        <taxon>Bacteria</taxon>
        <taxon>Bacillati</taxon>
        <taxon>Actinomycetota</taxon>
        <taxon>Actinomycetes</taxon>
        <taxon>Kitasatosporales</taxon>
        <taxon>Streptomycetaceae</taxon>
        <taxon>Kitasatospora</taxon>
    </lineage>
</organism>
<reference evidence="1" key="2">
    <citation type="submission" date="2020-09" db="EMBL/GenBank/DDBJ databases">
        <authorList>
            <person name="Sun Q."/>
            <person name="Ohkuma M."/>
        </authorList>
    </citation>
    <scope>NUCLEOTIDE SEQUENCE</scope>
    <source>
        <strain evidence="1">JCM 4646</strain>
    </source>
</reference>
<proteinExistence type="predicted"/>
<dbReference type="RefSeq" id="WP_190213322.1">
    <property type="nucleotide sequence ID" value="NZ_BNBO01000034.1"/>
</dbReference>
<name>A0A919L012_9ACTN</name>